<keyword evidence="2" id="KW-1185">Reference proteome</keyword>
<organism evidence="1 2">
    <name type="scientific">Prymnesium parvum</name>
    <name type="common">Toxic golden alga</name>
    <dbReference type="NCBI Taxonomy" id="97485"/>
    <lineage>
        <taxon>Eukaryota</taxon>
        <taxon>Haptista</taxon>
        <taxon>Haptophyta</taxon>
        <taxon>Prymnesiophyceae</taxon>
        <taxon>Prymnesiales</taxon>
        <taxon>Prymnesiaceae</taxon>
        <taxon>Prymnesium</taxon>
    </lineage>
</organism>
<evidence type="ECO:0000313" key="2">
    <source>
        <dbReference type="Proteomes" id="UP001515480"/>
    </source>
</evidence>
<comment type="caution">
    <text evidence="1">The sequence shown here is derived from an EMBL/GenBank/DDBJ whole genome shotgun (WGS) entry which is preliminary data.</text>
</comment>
<accession>A0AB34JMX5</accession>
<sequence length="497" mass="56019">MAPRRPLKRKIQQSLEVSGAILPKVKKPLELIGKQIKVPGSFWGSSATATEQKKLYVCTIVDYQLARIFNRGSGEEEDYKKADGFKLTEMGTEGQGGNSEDFWMEYPHQEQSIAQSPADGEADVQLTQDESNEKIYENMKLLRAYKSTEGKQKGRLCSKYKCQIVRKCNGMPRHNMECESPITIWGKSTGPFFKHVRCLAKRGCESHIQLLAELNKLSVRQIQLENGEFIAVHTFEEMFAHHIRFVWLVATGMPIRLNRNSMIAACIDEVQLAKQHRRRQSLIKLYGDTPFMGLQLDLYTDRVTGISYVSIHITYCVEGAEDMLQLVDELLEFRAFPYTSHTATDIENWLVDLLVAYEIPTSSIIGVTPDGEQAGRKGIAAVPGLAYKSNDFMVDGDMADVDEIELIVDIAGESLFNQAQPAGQNVMPVQLASTPDQSNEYVSDEDMVDVDEMMKHLSIVVEMMEVESFLNQAQPGHQVKRMLDKGVEVPAKRQRIV</sequence>
<reference evidence="1 2" key="1">
    <citation type="journal article" date="2024" name="Science">
        <title>Giant polyketide synthase enzymes in the biosynthesis of giant marine polyether toxins.</title>
        <authorList>
            <person name="Fallon T.R."/>
            <person name="Shende V.V."/>
            <person name="Wierzbicki I.H."/>
            <person name="Pendleton A.L."/>
            <person name="Watervoot N.F."/>
            <person name="Auber R.P."/>
            <person name="Gonzalez D.J."/>
            <person name="Wisecaver J.H."/>
            <person name="Moore B.S."/>
        </authorList>
    </citation>
    <scope>NUCLEOTIDE SEQUENCE [LARGE SCALE GENOMIC DNA]</scope>
    <source>
        <strain evidence="1 2">12B1</strain>
    </source>
</reference>
<gene>
    <name evidence="1" type="ORF">AB1Y20_021684</name>
</gene>
<proteinExistence type="predicted"/>
<dbReference type="EMBL" id="JBGBPQ010000007">
    <property type="protein sequence ID" value="KAL1522039.1"/>
    <property type="molecule type" value="Genomic_DNA"/>
</dbReference>
<dbReference type="Proteomes" id="UP001515480">
    <property type="component" value="Unassembled WGS sequence"/>
</dbReference>
<name>A0AB34JMX5_PRYPA</name>
<protein>
    <submittedName>
        <fullName evidence="1">Uncharacterized protein</fullName>
    </submittedName>
</protein>
<dbReference type="AlphaFoldDB" id="A0AB34JMX5"/>
<evidence type="ECO:0000313" key="1">
    <source>
        <dbReference type="EMBL" id="KAL1522039.1"/>
    </source>
</evidence>